<dbReference type="InterPro" id="IPR025311">
    <property type="entry name" value="DUF4166"/>
</dbReference>
<feature type="domain" description="DUF4166" evidence="1">
    <location>
        <begin position="15"/>
        <end position="198"/>
    </location>
</feature>
<reference evidence="2 3" key="1">
    <citation type="submission" date="2023-07" db="EMBL/GenBank/DDBJ databases">
        <title>Genomic Encyclopedia of Type Strains, Phase IV (KMG-IV): sequencing the most valuable type-strain genomes for metagenomic binning, comparative biology and taxonomic classification.</title>
        <authorList>
            <person name="Goeker M."/>
        </authorList>
    </citation>
    <scope>NUCLEOTIDE SEQUENCE [LARGE SCALE GENOMIC DNA]</scope>
    <source>
        <strain evidence="2 3">DSM 17723</strain>
    </source>
</reference>
<protein>
    <recommendedName>
        <fullName evidence="1">DUF4166 domain-containing protein</fullName>
    </recommendedName>
</protein>
<gene>
    <name evidence="2" type="ORF">J2S02_002100</name>
</gene>
<name>A0ABT9Z1K3_9BACI</name>
<evidence type="ECO:0000259" key="1">
    <source>
        <dbReference type="Pfam" id="PF13761"/>
    </source>
</evidence>
<evidence type="ECO:0000313" key="3">
    <source>
        <dbReference type="Proteomes" id="UP001232245"/>
    </source>
</evidence>
<comment type="caution">
    <text evidence="2">The sequence shown here is derived from an EMBL/GenBank/DDBJ whole genome shotgun (WGS) entry which is preliminary data.</text>
</comment>
<proteinExistence type="predicted"/>
<sequence length="203" mass="24168">MSIYRELLGENFSRLHPKLQERYDLTINKTFYASGTMLNIESGKWWIKPFLNLATRWKFLFPEKGKNVPFTIKNSCRKCMNGEDEIYWERMFYFDKAIRHFNAFMTIDSKRKVVKDYLGEPSLFYSDLHFEVTDRGYLRIKSGSQRIVISQLEIQIPHLFQGVVDVEEGYDDVKEVYTIKVTIRNRLIGRLIAYEGIFKPEHL</sequence>
<accession>A0ABT9Z1K3</accession>
<dbReference type="Proteomes" id="UP001232245">
    <property type="component" value="Unassembled WGS sequence"/>
</dbReference>
<organism evidence="2 3">
    <name type="scientific">Metabacillus niabensis</name>
    <dbReference type="NCBI Taxonomy" id="324854"/>
    <lineage>
        <taxon>Bacteria</taxon>
        <taxon>Bacillati</taxon>
        <taxon>Bacillota</taxon>
        <taxon>Bacilli</taxon>
        <taxon>Bacillales</taxon>
        <taxon>Bacillaceae</taxon>
        <taxon>Metabacillus</taxon>
    </lineage>
</organism>
<evidence type="ECO:0000313" key="2">
    <source>
        <dbReference type="EMBL" id="MDQ0225756.1"/>
    </source>
</evidence>
<dbReference type="Pfam" id="PF13761">
    <property type="entry name" value="DUF4166"/>
    <property type="match status" value="1"/>
</dbReference>
<keyword evidence="3" id="KW-1185">Reference proteome</keyword>
<dbReference type="RefSeq" id="WP_307190650.1">
    <property type="nucleotide sequence ID" value="NZ_JAUSTZ010000003.1"/>
</dbReference>
<dbReference type="EMBL" id="JAUSTZ010000003">
    <property type="protein sequence ID" value="MDQ0225756.1"/>
    <property type="molecule type" value="Genomic_DNA"/>
</dbReference>